<dbReference type="InterPro" id="IPR043128">
    <property type="entry name" value="Rev_trsase/Diguanyl_cyclase"/>
</dbReference>
<feature type="domain" description="GGDEF" evidence="1">
    <location>
        <begin position="17"/>
        <end position="87"/>
    </location>
</feature>
<dbReference type="PANTHER" id="PTHR46663">
    <property type="entry name" value="DIGUANYLATE CYCLASE DGCT-RELATED"/>
    <property type="match status" value="1"/>
</dbReference>
<gene>
    <name evidence="2" type="ORF">K4H28_01060</name>
</gene>
<dbReference type="InterPro" id="IPR000160">
    <property type="entry name" value="GGDEF_dom"/>
</dbReference>
<evidence type="ECO:0000313" key="2">
    <source>
        <dbReference type="EMBL" id="QZA79388.1"/>
    </source>
</evidence>
<dbReference type="Gene3D" id="3.30.70.270">
    <property type="match status" value="1"/>
</dbReference>
<keyword evidence="3" id="KW-1185">Reference proteome</keyword>
<organism evidence="2 3">
    <name type="scientific">Deefgea tanakiae</name>
    <dbReference type="NCBI Taxonomy" id="2865840"/>
    <lineage>
        <taxon>Bacteria</taxon>
        <taxon>Pseudomonadati</taxon>
        <taxon>Pseudomonadota</taxon>
        <taxon>Betaproteobacteria</taxon>
        <taxon>Neisseriales</taxon>
        <taxon>Chitinibacteraceae</taxon>
        <taxon>Deefgea</taxon>
    </lineage>
</organism>
<dbReference type="Pfam" id="PF00990">
    <property type="entry name" value="GGDEF"/>
    <property type="match status" value="1"/>
</dbReference>
<protein>
    <submittedName>
        <fullName evidence="2">GGDEF domain-containing protein</fullName>
    </submittedName>
</protein>
<dbReference type="EMBL" id="CP081150">
    <property type="protein sequence ID" value="QZA79388.1"/>
    <property type="molecule type" value="Genomic_DNA"/>
</dbReference>
<dbReference type="InterPro" id="IPR029787">
    <property type="entry name" value="Nucleotide_cyclase"/>
</dbReference>
<name>A0ABX8ZE55_9NEIS</name>
<dbReference type="PROSITE" id="PS50887">
    <property type="entry name" value="GGDEF"/>
    <property type="match status" value="1"/>
</dbReference>
<reference evidence="2 3" key="1">
    <citation type="submission" date="2021-08" db="EMBL/GenBank/DDBJ databases">
        <title>complete genome sequencing of Deefgea sp. D25.</title>
        <authorList>
            <person name="Bae J.-W."/>
            <person name="Gim D.-H."/>
        </authorList>
    </citation>
    <scope>NUCLEOTIDE SEQUENCE [LARGE SCALE GENOMIC DNA]</scope>
    <source>
        <strain evidence="2 3">D25</strain>
    </source>
</reference>
<evidence type="ECO:0000259" key="1">
    <source>
        <dbReference type="PROSITE" id="PS50887"/>
    </source>
</evidence>
<dbReference type="NCBIfam" id="TIGR00254">
    <property type="entry name" value="GGDEF"/>
    <property type="match status" value="1"/>
</dbReference>
<evidence type="ECO:0000313" key="3">
    <source>
        <dbReference type="Proteomes" id="UP000825679"/>
    </source>
</evidence>
<sequence>MLNRRGFEKGIKALATTNGALLYLDLDQFKLVNDLCGHGVGDELLTILSHRFSNALPDNALISRLGGDEFGIFLPDMNLELAHEEGQ</sequence>
<dbReference type="InterPro" id="IPR052163">
    <property type="entry name" value="DGC-Regulatory_Protein"/>
</dbReference>
<accession>A0ABX8ZE55</accession>
<dbReference type="SUPFAM" id="SSF55073">
    <property type="entry name" value="Nucleotide cyclase"/>
    <property type="match status" value="1"/>
</dbReference>
<dbReference type="CDD" id="cd01949">
    <property type="entry name" value="GGDEF"/>
    <property type="match status" value="1"/>
</dbReference>
<dbReference type="Proteomes" id="UP000825679">
    <property type="component" value="Chromosome"/>
</dbReference>
<proteinExistence type="predicted"/>
<dbReference type="PANTHER" id="PTHR46663:SF2">
    <property type="entry name" value="GGDEF DOMAIN-CONTAINING PROTEIN"/>
    <property type="match status" value="1"/>
</dbReference>